<dbReference type="Pfam" id="PF13967">
    <property type="entry name" value="RSN1_TM"/>
    <property type="match status" value="1"/>
</dbReference>
<dbReference type="PANTHER" id="PTHR13018:SF141">
    <property type="entry name" value="OS01G0950900 PROTEIN"/>
    <property type="match status" value="1"/>
</dbReference>
<dbReference type="GO" id="GO:0005227">
    <property type="term" value="F:calcium-activated cation channel activity"/>
    <property type="evidence" value="ECO:0007669"/>
    <property type="project" value="InterPro"/>
</dbReference>
<feature type="domain" description="CSC1/OSCA1-like cytosolic" evidence="13">
    <location>
        <begin position="246"/>
        <end position="291"/>
    </location>
</feature>
<sequence>MTPESLLASAAINIGLAFVILCLFSVFRKQHSNANIYYSRRLSLHHPISFDRSFTLRRFLPSVDWIRDAVRVSDDDILCTCGLDALVVMRFFKLGIKFFVVCSAVGLMILLPLNCSVSYESSPTSRSMDSLTISNIPKGSNRYSHQNVLRINIVSSADLSDPSPSGSWGRSCPNSTRSEYKIVLVKRVQQLRNMMHQPSQLTVLVRQIPLCDEHKAISCSVDHFFSRYHPNAYHSFQILYGGNHIEELPVAFVTFRSRWDAALVSQTQQHPNPLRWITQMAPEPRDVLWKNLSIPYKHLVLYRTGVFTAEVLFTIFFAIPVTAVQGIAQFEKLKKWFPPAMAVQLIPGLSSVITGYLPSVILSGFLYVVPFVMKGMTGVAGYVSRSQEEQKASNMVFYFLMANVFFMSVLSGSLLDQIGKSFINPRDVPSRLAGAVSARGDFFMTYILTSGLSGFSIEMLQPGLLTWDTMKLHTWGRGKEKSNYLFSFPYYRVIPFSSLFVLIGAVYAVIAPLLLPFLVVYFLLGYVVYINQFYDVYETTYETCGQYWPYIHHHVVVAIIIMQITMIGLFGLKSKPSASLATIPLLVFTIAYNEYCKFRFLPTFYNCSVQDAKDSDELDKDGPSDAACRKAIDAYHPPSLPRACVTMEESSSAQPLLLATS</sequence>
<reference evidence="14 15" key="1">
    <citation type="submission" date="2024-04" db="EMBL/GenBank/DDBJ databases">
        <title>The reference genome of an endangered Asteraceae, Deinandra increscens subsp. villosa, native to the Central Coast of California.</title>
        <authorList>
            <person name="Guilliams M."/>
            <person name="Hasenstab-Lehman K."/>
            <person name="Meyer R."/>
            <person name="Mcevoy S."/>
        </authorList>
    </citation>
    <scope>NUCLEOTIDE SEQUENCE [LARGE SCALE GENOMIC DNA]</scope>
    <source>
        <tissue evidence="14">Leaf</tissue>
    </source>
</reference>
<evidence type="ECO:0000256" key="8">
    <source>
        <dbReference type="ARBA" id="ARBA00023136"/>
    </source>
</evidence>
<feature type="transmembrane region" description="Helical" evidence="10">
    <location>
        <begin position="499"/>
        <end position="530"/>
    </location>
</feature>
<evidence type="ECO:0000256" key="9">
    <source>
        <dbReference type="ARBA" id="ARBA00023303"/>
    </source>
</evidence>
<name>A0AAP0GJZ1_9ASTR</name>
<dbReference type="PANTHER" id="PTHR13018">
    <property type="entry name" value="PROBABLE MEMBRANE PROTEIN DUF221-RELATED"/>
    <property type="match status" value="1"/>
</dbReference>
<feature type="transmembrane region" description="Helical" evidence="10">
    <location>
        <begin position="6"/>
        <end position="27"/>
    </location>
</feature>
<protein>
    <recommendedName>
        <fullName evidence="16">CSC1-like protein</fullName>
    </recommendedName>
</protein>
<evidence type="ECO:0000256" key="7">
    <source>
        <dbReference type="ARBA" id="ARBA00023065"/>
    </source>
</evidence>
<gene>
    <name evidence="14" type="ORF">SSX86_027984</name>
</gene>
<evidence type="ECO:0000313" key="14">
    <source>
        <dbReference type="EMBL" id="KAK9051357.1"/>
    </source>
</evidence>
<keyword evidence="15" id="KW-1185">Reference proteome</keyword>
<feature type="domain" description="CSC1/OSCA1-like 7TM region" evidence="11">
    <location>
        <begin position="304"/>
        <end position="570"/>
    </location>
</feature>
<dbReference type="Pfam" id="PF02714">
    <property type="entry name" value="RSN1_7TM"/>
    <property type="match status" value="1"/>
</dbReference>
<evidence type="ECO:0000256" key="10">
    <source>
        <dbReference type="SAM" id="Phobius"/>
    </source>
</evidence>
<accession>A0AAP0GJZ1</accession>
<feature type="domain" description="CSC1/OSCA1-like N-terminal transmembrane" evidence="12">
    <location>
        <begin position="6"/>
        <end position="146"/>
    </location>
</feature>
<feature type="transmembrane region" description="Helical" evidence="10">
    <location>
        <begin position="443"/>
        <end position="467"/>
    </location>
</feature>
<dbReference type="InterPro" id="IPR003864">
    <property type="entry name" value="CSC1/OSCA1-like_7TM"/>
</dbReference>
<evidence type="ECO:0000259" key="11">
    <source>
        <dbReference type="Pfam" id="PF02714"/>
    </source>
</evidence>
<proteinExistence type="inferred from homology"/>
<keyword evidence="8 10" id="KW-0472">Membrane</keyword>
<dbReference type="AlphaFoldDB" id="A0AAP0GJZ1"/>
<keyword evidence="5" id="KW-0106">Calcium</keyword>
<evidence type="ECO:0008006" key="16">
    <source>
        <dbReference type="Google" id="ProtNLM"/>
    </source>
</evidence>
<dbReference type="GO" id="GO:0005886">
    <property type="term" value="C:plasma membrane"/>
    <property type="evidence" value="ECO:0007669"/>
    <property type="project" value="TreeGrafter"/>
</dbReference>
<evidence type="ECO:0000256" key="6">
    <source>
        <dbReference type="ARBA" id="ARBA00022989"/>
    </source>
</evidence>
<dbReference type="InterPro" id="IPR045122">
    <property type="entry name" value="Csc1-like"/>
</dbReference>
<evidence type="ECO:0000313" key="15">
    <source>
        <dbReference type="Proteomes" id="UP001408789"/>
    </source>
</evidence>
<keyword evidence="7" id="KW-0406">Ion transport</keyword>
<evidence type="ECO:0000256" key="2">
    <source>
        <dbReference type="ARBA" id="ARBA00007779"/>
    </source>
</evidence>
<evidence type="ECO:0000256" key="3">
    <source>
        <dbReference type="ARBA" id="ARBA00022448"/>
    </source>
</evidence>
<comment type="subcellular location">
    <subcellularLocation>
        <location evidence="1">Membrane</location>
        <topology evidence="1">Multi-pass membrane protein</topology>
    </subcellularLocation>
</comment>
<dbReference type="Proteomes" id="UP001408789">
    <property type="component" value="Unassembled WGS sequence"/>
</dbReference>
<feature type="transmembrane region" description="Helical" evidence="10">
    <location>
        <begin position="364"/>
        <end position="383"/>
    </location>
</feature>
<dbReference type="EMBL" id="JBCNJP010000027">
    <property type="protein sequence ID" value="KAK9051357.1"/>
    <property type="molecule type" value="Genomic_DNA"/>
</dbReference>
<dbReference type="InterPro" id="IPR027815">
    <property type="entry name" value="CSC1/OSCA1-like_cyt"/>
</dbReference>
<comment type="caution">
    <text evidence="14">The sequence shown here is derived from an EMBL/GenBank/DDBJ whole genome shotgun (WGS) entry which is preliminary data.</text>
</comment>
<keyword evidence="3" id="KW-0813">Transport</keyword>
<keyword evidence="9" id="KW-0407">Ion channel</keyword>
<evidence type="ECO:0000256" key="5">
    <source>
        <dbReference type="ARBA" id="ARBA00022837"/>
    </source>
</evidence>
<organism evidence="14 15">
    <name type="scientific">Deinandra increscens subsp. villosa</name>
    <dbReference type="NCBI Taxonomy" id="3103831"/>
    <lineage>
        <taxon>Eukaryota</taxon>
        <taxon>Viridiplantae</taxon>
        <taxon>Streptophyta</taxon>
        <taxon>Embryophyta</taxon>
        <taxon>Tracheophyta</taxon>
        <taxon>Spermatophyta</taxon>
        <taxon>Magnoliopsida</taxon>
        <taxon>eudicotyledons</taxon>
        <taxon>Gunneridae</taxon>
        <taxon>Pentapetalae</taxon>
        <taxon>asterids</taxon>
        <taxon>campanulids</taxon>
        <taxon>Asterales</taxon>
        <taxon>Asteraceae</taxon>
        <taxon>Asteroideae</taxon>
        <taxon>Heliantheae alliance</taxon>
        <taxon>Madieae</taxon>
        <taxon>Madiinae</taxon>
        <taxon>Deinandra</taxon>
    </lineage>
</organism>
<keyword evidence="6 10" id="KW-1133">Transmembrane helix</keyword>
<evidence type="ECO:0000259" key="13">
    <source>
        <dbReference type="Pfam" id="PF14703"/>
    </source>
</evidence>
<feature type="transmembrane region" description="Helical" evidence="10">
    <location>
        <begin position="550"/>
        <end position="572"/>
    </location>
</feature>
<evidence type="ECO:0000256" key="1">
    <source>
        <dbReference type="ARBA" id="ARBA00004141"/>
    </source>
</evidence>
<comment type="similarity">
    <text evidence="2">Belongs to the CSC1 (TC 1.A.17) family.</text>
</comment>
<dbReference type="InterPro" id="IPR032880">
    <property type="entry name" value="CSC1/OSCA1-like_N"/>
</dbReference>
<evidence type="ECO:0000259" key="12">
    <source>
        <dbReference type="Pfam" id="PF13967"/>
    </source>
</evidence>
<keyword evidence="4 10" id="KW-0812">Transmembrane</keyword>
<evidence type="ECO:0000256" key="4">
    <source>
        <dbReference type="ARBA" id="ARBA00022692"/>
    </source>
</evidence>
<feature type="transmembrane region" description="Helical" evidence="10">
    <location>
        <begin position="300"/>
        <end position="324"/>
    </location>
</feature>
<dbReference type="Pfam" id="PF14703">
    <property type="entry name" value="PHM7_cyt"/>
    <property type="match status" value="1"/>
</dbReference>
<feature type="transmembrane region" description="Helical" evidence="10">
    <location>
        <begin position="395"/>
        <end position="415"/>
    </location>
</feature>